<dbReference type="Proteomes" id="UP000235310">
    <property type="component" value="Plasmid unnamed2"/>
</dbReference>
<accession>A0ACD5G442</accession>
<dbReference type="EMBL" id="CP170592">
    <property type="protein sequence ID" value="XNH96877.1"/>
    <property type="molecule type" value="Genomic_DNA"/>
</dbReference>
<protein>
    <submittedName>
        <fullName evidence="1">Uncharacterized protein</fullName>
    </submittedName>
</protein>
<sequence>MELWIWLGGLIVTIAAVGVIFWYAGQKEGDSKGPKGNHTPA</sequence>
<organism evidence="1 2">
    <name type="scientific">Vibrio cyclitrophicus</name>
    <dbReference type="NCBI Taxonomy" id="47951"/>
    <lineage>
        <taxon>Bacteria</taxon>
        <taxon>Pseudomonadati</taxon>
        <taxon>Pseudomonadota</taxon>
        <taxon>Gammaproteobacteria</taxon>
        <taxon>Vibrionales</taxon>
        <taxon>Vibrionaceae</taxon>
        <taxon>Vibrio</taxon>
    </lineage>
</organism>
<reference evidence="1 2" key="1">
    <citation type="journal article" date="2018" name="Nature">
        <title>A major lineage of non-tailed dsDNA viruses as unrecognized killers of marine bacteria.</title>
        <authorList>
            <person name="Kauffman K.M."/>
            <person name="Hussain F.A."/>
            <person name="Yang J."/>
            <person name="Arevalo P."/>
            <person name="Brown J.M."/>
            <person name="Chang W.K."/>
            <person name="VanInsberghe D."/>
            <person name="Elsherbini J."/>
            <person name="Sharma R.S."/>
            <person name="Cutler M.B."/>
            <person name="Kelly L."/>
            <person name="Polz M.F."/>
        </authorList>
    </citation>
    <scope>NUCLEOTIDE SEQUENCE [LARGE SCALE GENOMIC DNA]</scope>
    <source>
        <strain evidence="1 2">10N.222.46.E12</strain>
    </source>
</reference>
<geneLocation type="plasmid" evidence="1 2">
    <name>unnamed2</name>
</geneLocation>
<name>A0ACD5G442_9VIBR</name>
<proteinExistence type="predicted"/>
<gene>
    <name evidence="1" type="ORF">BCS90_24235</name>
</gene>
<evidence type="ECO:0000313" key="2">
    <source>
        <dbReference type="Proteomes" id="UP000235310"/>
    </source>
</evidence>
<keyword evidence="1" id="KW-0614">Plasmid</keyword>
<evidence type="ECO:0000313" key="1">
    <source>
        <dbReference type="EMBL" id="XNH96877.1"/>
    </source>
</evidence>